<reference evidence="4 5" key="1">
    <citation type="submission" date="2011-12" db="EMBL/GenBank/DDBJ databases">
        <title>The Genome Sequence of Prevotella maculosa OT 289.</title>
        <authorList>
            <consortium name="The Broad Institute Genome Sequencing Platform"/>
            <person name="Earl A."/>
            <person name="Ward D."/>
            <person name="Feldgarden M."/>
            <person name="Gevers D."/>
            <person name="Izard J."/>
            <person name="Blanton J.M."/>
            <person name="Mathney J."/>
            <person name="Tanner A.C."/>
            <person name="Dewhirst F.E."/>
            <person name="Young S.K."/>
            <person name="Zeng Q."/>
            <person name="Gargeya S."/>
            <person name="Fitzgerald M."/>
            <person name="Haas B."/>
            <person name="Abouelleil A."/>
            <person name="Alvarado L."/>
            <person name="Arachchi H.M."/>
            <person name="Berlin A."/>
            <person name="Chapman S.B."/>
            <person name="Gearin G."/>
            <person name="Goldberg J."/>
            <person name="Griggs A."/>
            <person name="Gujja S."/>
            <person name="Hansen M."/>
            <person name="Heiman D."/>
            <person name="Howarth C."/>
            <person name="Larimer J."/>
            <person name="Lui A."/>
            <person name="MacDonald P.J.P."/>
            <person name="McCowen C."/>
            <person name="Montmayeur A."/>
            <person name="Murphy C."/>
            <person name="Neiman D."/>
            <person name="Pearson M."/>
            <person name="Priest M."/>
            <person name="Roberts A."/>
            <person name="Saif S."/>
            <person name="Shea T."/>
            <person name="Sisk P."/>
            <person name="Stolte C."/>
            <person name="Sykes S."/>
            <person name="Wortman J."/>
            <person name="Nusbaum C."/>
            <person name="Birren B."/>
        </authorList>
    </citation>
    <scope>NUCLEOTIDE SEQUENCE [LARGE SCALE GENOMIC DNA]</scope>
    <source>
        <strain evidence="4 5">OT 289</strain>
    </source>
</reference>
<dbReference type="InterPro" id="IPR011990">
    <property type="entry name" value="TPR-like_helical_dom_sf"/>
</dbReference>
<dbReference type="EMBL" id="AGEK01000034">
    <property type="protein sequence ID" value="EHO68048.1"/>
    <property type="molecule type" value="Genomic_DNA"/>
</dbReference>
<evidence type="ECO:0000256" key="1">
    <source>
        <dbReference type="ARBA" id="ARBA00022737"/>
    </source>
</evidence>
<evidence type="ECO:0008006" key="6">
    <source>
        <dbReference type="Google" id="ProtNLM"/>
    </source>
</evidence>
<dbReference type="SMART" id="SM00028">
    <property type="entry name" value="TPR"/>
    <property type="match status" value="7"/>
</dbReference>
<dbReference type="Gene3D" id="1.25.40.10">
    <property type="entry name" value="Tetratricopeptide repeat domain"/>
    <property type="match status" value="3"/>
</dbReference>
<evidence type="ECO:0000256" key="3">
    <source>
        <dbReference type="PROSITE-ProRule" id="PRU00339"/>
    </source>
</evidence>
<feature type="repeat" description="TPR" evidence="3">
    <location>
        <begin position="9"/>
        <end position="42"/>
    </location>
</feature>
<dbReference type="STRING" id="999422.HMPREF9944_02010"/>
<proteinExistence type="predicted"/>
<accession>H1HPB6</accession>
<evidence type="ECO:0000313" key="4">
    <source>
        <dbReference type="EMBL" id="EHO68048.1"/>
    </source>
</evidence>
<dbReference type="Proteomes" id="UP000003167">
    <property type="component" value="Unassembled WGS sequence"/>
</dbReference>
<name>H1HPB6_9BACT</name>
<keyword evidence="5" id="KW-1185">Reference proteome</keyword>
<dbReference type="Pfam" id="PF22860">
    <property type="entry name" value="DUF7017"/>
    <property type="match status" value="1"/>
</dbReference>
<gene>
    <name evidence="4" type="ORF">HMPREF9944_02010</name>
</gene>
<dbReference type="SUPFAM" id="SSF48452">
    <property type="entry name" value="TPR-like"/>
    <property type="match status" value="3"/>
</dbReference>
<keyword evidence="1" id="KW-0677">Repeat</keyword>
<dbReference type="AlphaFoldDB" id="H1HPB6"/>
<comment type="caution">
    <text evidence="4">The sequence shown here is derived from an EMBL/GenBank/DDBJ whole genome shotgun (WGS) entry which is preliminary data.</text>
</comment>
<feature type="repeat" description="TPR" evidence="3">
    <location>
        <begin position="212"/>
        <end position="245"/>
    </location>
</feature>
<evidence type="ECO:0000256" key="2">
    <source>
        <dbReference type="ARBA" id="ARBA00022803"/>
    </source>
</evidence>
<dbReference type="HOGENOM" id="CLU_044685_0_0_10"/>
<evidence type="ECO:0000313" key="5">
    <source>
        <dbReference type="Proteomes" id="UP000003167"/>
    </source>
</evidence>
<dbReference type="PANTHER" id="PTHR44943">
    <property type="entry name" value="CELLULOSE SYNTHASE OPERON PROTEIN C"/>
    <property type="match status" value="1"/>
</dbReference>
<protein>
    <recommendedName>
        <fullName evidence="6">Tetratricopeptide repeat protein</fullName>
    </recommendedName>
</protein>
<dbReference type="InterPro" id="IPR051685">
    <property type="entry name" value="Ycf3/AcsC/BcsC/TPR_MFPF"/>
</dbReference>
<dbReference type="PATRIC" id="fig|999422.3.peg.2117"/>
<dbReference type="PROSITE" id="PS50005">
    <property type="entry name" value="TPR"/>
    <property type="match status" value="2"/>
</dbReference>
<dbReference type="InterPro" id="IPR054283">
    <property type="entry name" value="DUF7017"/>
</dbReference>
<organism evidence="4 5">
    <name type="scientific">Segatella maculosa OT 289</name>
    <dbReference type="NCBI Taxonomy" id="999422"/>
    <lineage>
        <taxon>Bacteria</taxon>
        <taxon>Pseudomonadati</taxon>
        <taxon>Bacteroidota</taxon>
        <taxon>Bacteroidia</taxon>
        <taxon>Bacteroidales</taxon>
        <taxon>Prevotellaceae</taxon>
        <taxon>Segatella</taxon>
    </lineage>
</organism>
<dbReference type="PANTHER" id="PTHR44943:SF8">
    <property type="entry name" value="TPR REPEAT-CONTAINING PROTEIN MJ0263"/>
    <property type="match status" value="1"/>
</dbReference>
<keyword evidence="2 3" id="KW-0802">TPR repeat</keyword>
<sequence>MGQEIYLDSDVLTSIADYYDRNNRTDEAIETIDYAIRLFPDSVLPLAFRARMALMLEDSIDGAKHFLSLITDKDSLEYCYTSAEVKIAEGNQEAANRYLKSHMNNVEDDELDSYCMEVAILFADYEAFELAKEWIDRCEDTEDPDYWETMGRIEMGLGHLEESEQIFTDLIDKDPFSSNNWNHLAATQLLRNKLTESISSSEYSIAINPNDPEAVLNKGNALFALGNHEEALKYFRRFTTLSPNEANGEMLEGVVLADMQKYDESLAHLYKAALLCHGNNQFRLQVYLQIAAVLSKQDRLDEALSYIDRCGEMKQSDPLELALTRGHLYLEHKEIDKATKIFHDTLAESKNDPEIYLKIGVSFLDNGFPDSAYGILNHIAKVLVEPQVPVYPYLAVCCKNLGYQREYEEAVKKAIHYTPLDAKIVLGPYFPEEMEPEDYYKYLINHKNNT</sequence>
<dbReference type="InterPro" id="IPR019734">
    <property type="entry name" value="TPR_rpt"/>
</dbReference>